<dbReference type="AlphaFoldDB" id="A0A1I2HI10"/>
<keyword evidence="2" id="KW-0812">Transmembrane</keyword>
<proteinExistence type="predicted"/>
<reference evidence="4" key="1">
    <citation type="submission" date="2016-10" db="EMBL/GenBank/DDBJ databases">
        <authorList>
            <person name="Varghese N."/>
            <person name="Submissions S."/>
        </authorList>
    </citation>
    <scope>NUCLEOTIDE SEQUENCE [LARGE SCALE GENOMIC DNA]</scope>
    <source>
        <strain evidence="4">CGMCC 1.10223</strain>
    </source>
</reference>
<dbReference type="Proteomes" id="UP000183410">
    <property type="component" value="Unassembled WGS sequence"/>
</dbReference>
<name>A0A1I2HI10_9BACL</name>
<keyword evidence="2" id="KW-0472">Membrane</keyword>
<evidence type="ECO:0000256" key="2">
    <source>
        <dbReference type="SAM" id="Phobius"/>
    </source>
</evidence>
<sequence>MSLLFRIFGVGSLLIVGYLLGDFDNRPSSLLFTQKVGLYIFGAILPALFFFMMAYFFAKGEKKRDDAWVASIRATHATIQQNTYEAKKMADEMRHARLQREQAREGSAPAGSSGQGRKSVACPSCGSHTMLWPKQTILCEYCHANIVYR</sequence>
<feature type="compositionally biased region" description="Basic and acidic residues" evidence="1">
    <location>
        <begin position="95"/>
        <end position="104"/>
    </location>
</feature>
<keyword evidence="2" id="KW-1133">Transmembrane helix</keyword>
<gene>
    <name evidence="3" type="ORF">SAMN04487969_1237</name>
</gene>
<feature type="transmembrane region" description="Helical" evidence="2">
    <location>
        <begin position="37"/>
        <end position="58"/>
    </location>
</feature>
<keyword evidence="4" id="KW-1185">Reference proteome</keyword>
<evidence type="ECO:0000313" key="3">
    <source>
        <dbReference type="EMBL" id="SFF28527.1"/>
    </source>
</evidence>
<protein>
    <submittedName>
        <fullName evidence="3">Uncharacterized protein</fullName>
    </submittedName>
</protein>
<dbReference type="OrthoDB" id="2647198at2"/>
<feature type="region of interest" description="Disordered" evidence="1">
    <location>
        <begin position="95"/>
        <end position="118"/>
    </location>
</feature>
<dbReference type="RefSeq" id="WP_046233866.1">
    <property type="nucleotide sequence ID" value="NZ_FONN01000023.1"/>
</dbReference>
<evidence type="ECO:0000313" key="4">
    <source>
        <dbReference type="Proteomes" id="UP000183410"/>
    </source>
</evidence>
<dbReference type="EMBL" id="FONN01000023">
    <property type="protein sequence ID" value="SFF28527.1"/>
    <property type="molecule type" value="Genomic_DNA"/>
</dbReference>
<organism evidence="3 4">
    <name type="scientific">Paenibacillus algorifonticola</name>
    <dbReference type="NCBI Taxonomy" id="684063"/>
    <lineage>
        <taxon>Bacteria</taxon>
        <taxon>Bacillati</taxon>
        <taxon>Bacillota</taxon>
        <taxon>Bacilli</taxon>
        <taxon>Bacillales</taxon>
        <taxon>Paenibacillaceae</taxon>
        <taxon>Paenibacillus</taxon>
    </lineage>
</organism>
<accession>A0A1I2HI10</accession>
<evidence type="ECO:0000256" key="1">
    <source>
        <dbReference type="SAM" id="MobiDB-lite"/>
    </source>
</evidence>